<sequence>MAASRRFEDYVLLNKVLDTTPIIDHHAHPLLKSELMGDHPLLSITTEANGDALEHTSSSLAHIRAVKQLAQILGCEKSWDAVAARIKQERTASPEAWTKRCLEGIETILVDDGLGAPENFERYSWHDTFTKSKCKRVVRIESVAEDIFARYCVAAKAGVQPRDPDEGYSVEMMLDFTTEIKRCLADPEVAGFKSVICYRGGLNMIPKDSFVFFEPLAELGDIVKKYVKGDDDFVAKKRLQSRVLNNLIVHETARLISESPSSPKKPFQFHTGLGDNDITLALSSPSLMQGFIKDYPTVPIVILHAGYPWTREAGYLAAMYNNVYADIGEVFPVLSRHGQENVVKQILEICPWSKILWSTDGHMAPETYLLATTQVRSVLKTVLGELVQTEQIDEKQAATLAQDVLFNNAKKLYGLSVSTTLQDFV</sequence>
<protein>
    <submittedName>
        <fullName evidence="1">Uncharacterized protein</fullName>
    </submittedName>
</protein>
<evidence type="ECO:0000313" key="2">
    <source>
        <dbReference type="Proteomes" id="UP001143856"/>
    </source>
</evidence>
<proteinExistence type="predicted"/>
<keyword evidence="2" id="KW-1185">Reference proteome</keyword>
<name>A0ACC1NEV0_9PEZI</name>
<organism evidence="1 2">
    <name type="scientific">Xylaria curta</name>
    <dbReference type="NCBI Taxonomy" id="42375"/>
    <lineage>
        <taxon>Eukaryota</taxon>
        <taxon>Fungi</taxon>
        <taxon>Dikarya</taxon>
        <taxon>Ascomycota</taxon>
        <taxon>Pezizomycotina</taxon>
        <taxon>Sordariomycetes</taxon>
        <taxon>Xylariomycetidae</taxon>
        <taxon>Xylariales</taxon>
        <taxon>Xylariaceae</taxon>
        <taxon>Xylaria</taxon>
    </lineage>
</organism>
<dbReference type="Proteomes" id="UP001143856">
    <property type="component" value="Unassembled WGS sequence"/>
</dbReference>
<accession>A0ACC1NEV0</accession>
<comment type="caution">
    <text evidence="1">The sequence shown here is derived from an EMBL/GenBank/DDBJ whole genome shotgun (WGS) entry which is preliminary data.</text>
</comment>
<evidence type="ECO:0000313" key="1">
    <source>
        <dbReference type="EMBL" id="KAJ2977805.1"/>
    </source>
</evidence>
<gene>
    <name evidence="1" type="ORF">NUW58_g7695</name>
</gene>
<reference evidence="1" key="1">
    <citation type="submission" date="2022-10" db="EMBL/GenBank/DDBJ databases">
        <title>Genome Sequence of Xylaria curta.</title>
        <authorList>
            <person name="Buettner E."/>
        </authorList>
    </citation>
    <scope>NUCLEOTIDE SEQUENCE</scope>
    <source>
        <strain evidence="1">Babe10</strain>
    </source>
</reference>
<dbReference type="EMBL" id="JAPDGR010002074">
    <property type="protein sequence ID" value="KAJ2977805.1"/>
    <property type="molecule type" value="Genomic_DNA"/>
</dbReference>